<name>A0A0B4X5J7_9HYPH</name>
<dbReference type="KEGG" id="rga:RGR602_CH03104"/>
<evidence type="ECO:0000256" key="3">
    <source>
        <dbReference type="ARBA" id="ARBA00022692"/>
    </source>
</evidence>
<evidence type="ECO:0000259" key="7">
    <source>
        <dbReference type="PROSITE" id="PS50929"/>
    </source>
</evidence>
<keyword evidence="3 6" id="KW-0812">Transmembrane</keyword>
<dbReference type="EMBL" id="CP006877">
    <property type="protein sequence ID" value="AJD42421.1"/>
    <property type="molecule type" value="Genomic_DNA"/>
</dbReference>
<feature type="transmembrane region" description="Helical" evidence="6">
    <location>
        <begin position="176"/>
        <end position="195"/>
    </location>
</feature>
<dbReference type="InterPro" id="IPR036640">
    <property type="entry name" value="ABC1_TM_sf"/>
</dbReference>
<dbReference type="SUPFAM" id="SSF90123">
    <property type="entry name" value="ABC transporter transmembrane region"/>
    <property type="match status" value="1"/>
</dbReference>
<dbReference type="InterPro" id="IPR011527">
    <property type="entry name" value="ABC1_TM_dom"/>
</dbReference>
<dbReference type="InterPro" id="IPR027417">
    <property type="entry name" value="P-loop_NTPase"/>
</dbReference>
<dbReference type="AlphaFoldDB" id="A0A0B4X5J7"/>
<dbReference type="Gene3D" id="3.40.50.300">
    <property type="entry name" value="P-loop containing nucleotide triphosphate hydrolases"/>
    <property type="match status" value="1"/>
</dbReference>
<dbReference type="PROSITE" id="PS50929">
    <property type="entry name" value="ABC_TM1F"/>
    <property type="match status" value="1"/>
</dbReference>
<evidence type="ECO:0000313" key="8">
    <source>
        <dbReference type="EMBL" id="AJD42421.1"/>
    </source>
</evidence>
<dbReference type="Pfam" id="PF06472">
    <property type="entry name" value="ABC_membrane_2"/>
    <property type="match status" value="1"/>
</dbReference>
<evidence type="ECO:0000256" key="2">
    <source>
        <dbReference type="ARBA" id="ARBA00022448"/>
    </source>
</evidence>
<feature type="domain" description="ABC transmembrane type-1" evidence="7">
    <location>
        <begin position="36"/>
        <end position="319"/>
    </location>
</feature>
<evidence type="ECO:0000256" key="1">
    <source>
        <dbReference type="ARBA" id="ARBA00004651"/>
    </source>
</evidence>
<evidence type="ECO:0000256" key="4">
    <source>
        <dbReference type="ARBA" id="ARBA00022989"/>
    </source>
</evidence>
<feature type="transmembrane region" description="Helical" evidence="6">
    <location>
        <begin position="260"/>
        <end position="284"/>
    </location>
</feature>
<feature type="transmembrane region" description="Helical" evidence="6">
    <location>
        <begin position="290"/>
        <end position="311"/>
    </location>
</feature>
<dbReference type="Proteomes" id="UP000031368">
    <property type="component" value="Chromosome"/>
</dbReference>
<keyword evidence="2" id="KW-0813">Transport</keyword>
<protein>
    <submittedName>
        <fullName evidence="8">ABC transporter ATP-binding/permease protein</fullName>
    </submittedName>
</protein>
<dbReference type="PANTHER" id="PTHR11384:SF59">
    <property type="entry name" value="LYSOSOMAL COBALAMIN TRANSPORTER ABCD4"/>
    <property type="match status" value="1"/>
</dbReference>
<sequence length="561" mass="62007">MNSQQIPLKVTAVRFARAVRHFSTSDVGKKANLMFAVLAALLFGVSGLNVVNSYVGRNFMTAIADRQTPEFIRQAIFYVGVFAALTVFSVIARFVEERLALLWREFIARRAVTLYLANGTYHRLDVSGQLTNPDQRIADDVRAFTSTTLSFVLLLFNGTLTIVAFSSVLWSISPLLFVVAVLYAAGGSYLTVLLGRPLINLNYDQLDKEANFRSSLIHVRENAESIILERGEGRQQILLSHRLDDLVANFRRITAVNRNVGFFTTGYNWLIQIIPALIVAPAFIRGDIEFGVITQSAAAFAMLVGAFSLIVTQFHSISNFAVVVARLNSLLEAIEKSRTTAESAIEIVERGGCLAYERLSLLSSNGTPLLKELSVSIPLGTLVLLTGPSQAPGTALFRATAGIPAPGTGRIIRPGSDDIVFLKQRPYLPPGTLRQILVRLENAGEISDEQMFQVLRELDLEWVVSQAGGLDKEQSWEMSLSLTEQQLLAVAKVLLVPPRVVFLDRVDTTLGSKKLRKILRLLSDRSITCINNGEAHDARDLYHAVLEYSEDGRWTWTPNRA</sequence>
<organism evidence="8 9">
    <name type="scientific">Rhizobium gallicum bv. gallicum R602sp</name>
    <dbReference type="NCBI Taxonomy" id="1041138"/>
    <lineage>
        <taxon>Bacteria</taxon>
        <taxon>Pseudomonadati</taxon>
        <taxon>Pseudomonadota</taxon>
        <taxon>Alphaproteobacteria</taxon>
        <taxon>Hyphomicrobiales</taxon>
        <taxon>Rhizobiaceae</taxon>
        <taxon>Rhizobium/Agrobacterium group</taxon>
        <taxon>Rhizobium</taxon>
    </lineage>
</organism>
<evidence type="ECO:0000256" key="6">
    <source>
        <dbReference type="SAM" id="Phobius"/>
    </source>
</evidence>
<dbReference type="GO" id="GO:0005524">
    <property type="term" value="F:ATP binding"/>
    <property type="evidence" value="ECO:0007669"/>
    <property type="project" value="UniProtKB-KW"/>
</dbReference>
<feature type="transmembrane region" description="Helical" evidence="6">
    <location>
        <begin position="151"/>
        <end position="170"/>
    </location>
</feature>
<keyword evidence="4 6" id="KW-1133">Transmembrane helix</keyword>
<evidence type="ECO:0000256" key="5">
    <source>
        <dbReference type="ARBA" id="ARBA00023136"/>
    </source>
</evidence>
<dbReference type="RefSeq" id="WP_039845815.1">
    <property type="nucleotide sequence ID" value="NZ_CP006877.1"/>
</dbReference>
<dbReference type="Gene3D" id="1.20.1560.10">
    <property type="entry name" value="ABC transporter type 1, transmembrane domain"/>
    <property type="match status" value="1"/>
</dbReference>
<reference evidence="8 9" key="1">
    <citation type="submission" date="2013-11" db="EMBL/GenBank/DDBJ databases">
        <title>Complete genome sequence of Rhizobium gallicum bv. gallicum R602.</title>
        <authorList>
            <person name="Bustos P."/>
            <person name="Santamaria R.I."/>
            <person name="Lozano L."/>
            <person name="Acosta J.L."/>
            <person name="Ormeno-Orrillo E."/>
            <person name="Rogel M.A."/>
            <person name="Romero D."/>
            <person name="Cevallos M.A."/>
            <person name="Martinez-Romero E."/>
            <person name="Gonzalez V."/>
        </authorList>
    </citation>
    <scope>NUCLEOTIDE SEQUENCE [LARGE SCALE GENOMIC DNA]</scope>
    <source>
        <strain evidence="8 9">R602</strain>
    </source>
</reference>
<dbReference type="SUPFAM" id="SSF52540">
    <property type="entry name" value="P-loop containing nucleoside triphosphate hydrolases"/>
    <property type="match status" value="1"/>
</dbReference>
<gene>
    <name evidence="8" type="ORF">RGR602_CH03104</name>
</gene>
<keyword evidence="9" id="KW-1185">Reference proteome</keyword>
<dbReference type="PANTHER" id="PTHR11384">
    <property type="entry name" value="ATP-BINDING CASSETTE, SUB-FAMILY D MEMBER"/>
    <property type="match status" value="1"/>
</dbReference>
<comment type="subcellular location">
    <subcellularLocation>
        <location evidence="1">Cell membrane</location>
        <topology evidence="1">Multi-pass membrane protein</topology>
    </subcellularLocation>
</comment>
<feature type="transmembrane region" description="Helical" evidence="6">
    <location>
        <begin position="33"/>
        <end position="55"/>
    </location>
</feature>
<keyword evidence="8" id="KW-0067">ATP-binding</keyword>
<accession>A0A0B4X5J7</accession>
<dbReference type="GO" id="GO:0005886">
    <property type="term" value="C:plasma membrane"/>
    <property type="evidence" value="ECO:0007669"/>
    <property type="project" value="UniProtKB-SubCell"/>
</dbReference>
<keyword evidence="5 6" id="KW-0472">Membrane</keyword>
<dbReference type="GO" id="GO:0140359">
    <property type="term" value="F:ABC-type transporter activity"/>
    <property type="evidence" value="ECO:0007669"/>
    <property type="project" value="InterPro"/>
</dbReference>
<proteinExistence type="predicted"/>
<evidence type="ECO:0000313" key="9">
    <source>
        <dbReference type="Proteomes" id="UP000031368"/>
    </source>
</evidence>
<feature type="transmembrane region" description="Helical" evidence="6">
    <location>
        <begin position="75"/>
        <end position="95"/>
    </location>
</feature>
<dbReference type="InterPro" id="IPR050835">
    <property type="entry name" value="ABC_transporter_sub-D"/>
</dbReference>
<dbReference type="HOGENOM" id="CLU_007587_6_0_5"/>
<keyword evidence="8" id="KW-0547">Nucleotide-binding</keyword>